<dbReference type="PANTHER" id="PTHR23034:SF2">
    <property type="entry name" value="GLUTAMATE-RICH PROTEIN 3"/>
    <property type="match status" value="1"/>
</dbReference>
<reference evidence="2" key="1">
    <citation type="submission" date="2019-09" db="EMBL/GenBank/DDBJ databases">
        <title>Bird 10,000 Genomes (B10K) Project - Family phase.</title>
        <authorList>
            <person name="Zhang G."/>
        </authorList>
    </citation>
    <scope>NUCLEOTIDE SEQUENCE</scope>
    <source>
        <strain evidence="2">B10K-DU-001-09</strain>
        <tissue evidence="2">Muscle</tissue>
    </source>
</reference>
<dbReference type="AlphaFoldDB" id="A0A851N6X6"/>
<evidence type="ECO:0000313" key="3">
    <source>
        <dbReference type="Proteomes" id="UP000614027"/>
    </source>
</evidence>
<dbReference type="EMBL" id="WBMV01008472">
    <property type="protein sequence ID" value="NXC35940.1"/>
    <property type="molecule type" value="Genomic_DNA"/>
</dbReference>
<dbReference type="InterPro" id="IPR027962">
    <property type="entry name" value="ERICH3"/>
</dbReference>
<feature type="non-terminal residue" evidence="2">
    <location>
        <position position="200"/>
    </location>
</feature>
<accession>A0A851N6X6</accession>
<comment type="caution">
    <text evidence="2">The sequence shown here is derived from an EMBL/GenBank/DDBJ whole genome shotgun (WGS) entry which is preliminary data.</text>
</comment>
<protein>
    <submittedName>
        <fullName evidence="2">ERIC3 protein</fullName>
    </submittedName>
</protein>
<gene>
    <name evidence="2" type="primary">Erich3_1</name>
    <name evidence="2" type="ORF">CAMPRO_R15899</name>
</gene>
<dbReference type="OrthoDB" id="120976at2759"/>
<sequence length="200" mass="23143">RFLATYNSLTDKHLVGYFSNARIRRHLQRSGLISRSGRIIPEKEYQLNAMRRDHQRYVQECLARAIFHKVLDMERHHQLEIKRTLEYSAKKERVQKIKRHNEAQTSLLEYLVPQRHKFVYFQVEQFRRSVEGAIPMHSPHPPLGPRNRVGLHPLVAAERAGRSQRRAPGLGIDSGGGHPPHQHQPKEPAPSKVVSASLKL</sequence>
<dbReference type="Proteomes" id="UP000614027">
    <property type="component" value="Unassembled WGS sequence"/>
</dbReference>
<proteinExistence type="predicted"/>
<evidence type="ECO:0000313" key="2">
    <source>
        <dbReference type="EMBL" id="NXC35940.1"/>
    </source>
</evidence>
<name>A0A851N6X6_9DEND</name>
<dbReference type="PANTHER" id="PTHR23034">
    <property type="entry name" value="GLUTAMATE-RICH PROTEIN 3"/>
    <property type="match status" value="1"/>
</dbReference>
<feature type="region of interest" description="Disordered" evidence="1">
    <location>
        <begin position="159"/>
        <end position="200"/>
    </location>
</feature>
<evidence type="ECO:0000256" key="1">
    <source>
        <dbReference type="SAM" id="MobiDB-lite"/>
    </source>
</evidence>
<feature type="non-terminal residue" evidence="2">
    <location>
        <position position="1"/>
    </location>
</feature>
<keyword evidence="3" id="KW-1185">Reference proteome</keyword>
<organism evidence="2 3">
    <name type="scientific">Campylorhamphus procurvoides</name>
    <dbReference type="NCBI Taxonomy" id="190295"/>
    <lineage>
        <taxon>Eukaryota</taxon>
        <taxon>Metazoa</taxon>
        <taxon>Chordata</taxon>
        <taxon>Craniata</taxon>
        <taxon>Vertebrata</taxon>
        <taxon>Euteleostomi</taxon>
        <taxon>Archelosauria</taxon>
        <taxon>Archosauria</taxon>
        <taxon>Dinosauria</taxon>
        <taxon>Saurischia</taxon>
        <taxon>Theropoda</taxon>
        <taxon>Coelurosauria</taxon>
        <taxon>Aves</taxon>
        <taxon>Neognathae</taxon>
        <taxon>Neoaves</taxon>
        <taxon>Telluraves</taxon>
        <taxon>Australaves</taxon>
        <taxon>Passeriformes</taxon>
        <taxon>Dendrocolaptidae</taxon>
        <taxon>Campylorhamphus</taxon>
    </lineage>
</organism>